<protein>
    <submittedName>
        <fullName evidence="4">Damage-inducible protein DinB</fullName>
    </submittedName>
</protein>
<dbReference type="Proteomes" id="UP000502260">
    <property type="component" value="Chromosome"/>
</dbReference>
<evidence type="ECO:0000313" key="4">
    <source>
        <dbReference type="EMBL" id="BCB25615.1"/>
    </source>
</evidence>
<dbReference type="SUPFAM" id="SSF109854">
    <property type="entry name" value="DinB/YfiT-like putative metalloenzymes"/>
    <property type="match status" value="1"/>
</dbReference>
<comment type="similarity">
    <text evidence="1">Belongs to the DinB family.</text>
</comment>
<dbReference type="PANTHER" id="PTHR37302">
    <property type="entry name" value="SLR1116 PROTEIN"/>
    <property type="match status" value="1"/>
</dbReference>
<dbReference type="InterPro" id="IPR034660">
    <property type="entry name" value="DinB/YfiT-like"/>
</dbReference>
<reference evidence="5" key="1">
    <citation type="submission" date="2020-03" db="EMBL/GenBank/DDBJ databases">
        <title>Complete genome sequence of sulfur-oxidizing bacterium skT11.</title>
        <authorList>
            <person name="Kanda M."/>
            <person name="Kojima H."/>
            <person name="Fukui M."/>
        </authorList>
    </citation>
    <scope>NUCLEOTIDE SEQUENCE [LARGE SCALE GENOMIC DNA]</scope>
    <source>
        <strain evidence="5">skT11</strain>
    </source>
</reference>
<dbReference type="KEGG" id="slac:SKTS_05010"/>
<organism evidence="4 5">
    <name type="scientific">Sulfurimicrobium lacus</name>
    <dbReference type="NCBI Taxonomy" id="2715678"/>
    <lineage>
        <taxon>Bacteria</taxon>
        <taxon>Pseudomonadati</taxon>
        <taxon>Pseudomonadota</taxon>
        <taxon>Betaproteobacteria</taxon>
        <taxon>Nitrosomonadales</taxon>
        <taxon>Sulfuricellaceae</taxon>
        <taxon>Sulfurimicrobium</taxon>
    </lineage>
</organism>
<evidence type="ECO:0000256" key="2">
    <source>
        <dbReference type="ARBA" id="ARBA00022723"/>
    </source>
</evidence>
<proteinExistence type="inferred from homology"/>
<dbReference type="Pfam" id="PF05163">
    <property type="entry name" value="DinB"/>
    <property type="match status" value="1"/>
</dbReference>
<accession>A0A6F8VA30</accession>
<dbReference type="PANTHER" id="PTHR37302:SF3">
    <property type="entry name" value="DAMAGE-INDUCIBLE PROTEIN DINB"/>
    <property type="match status" value="1"/>
</dbReference>
<dbReference type="Gene3D" id="1.20.120.450">
    <property type="entry name" value="dinb family like domain"/>
    <property type="match status" value="1"/>
</dbReference>
<dbReference type="InterPro" id="IPR007837">
    <property type="entry name" value="DinB"/>
</dbReference>
<feature type="binding site" evidence="3">
    <location>
        <position position="138"/>
    </location>
    <ligand>
        <name>a divalent metal cation</name>
        <dbReference type="ChEBI" id="CHEBI:60240"/>
    </ligand>
</feature>
<keyword evidence="5" id="KW-1185">Reference proteome</keyword>
<dbReference type="EMBL" id="AP022853">
    <property type="protein sequence ID" value="BCB25615.1"/>
    <property type="molecule type" value="Genomic_DNA"/>
</dbReference>
<dbReference type="AlphaFoldDB" id="A0A6F8VA30"/>
<gene>
    <name evidence="4" type="ORF">SKTS_05010</name>
</gene>
<evidence type="ECO:0000256" key="1">
    <source>
        <dbReference type="ARBA" id="ARBA00008635"/>
    </source>
</evidence>
<keyword evidence="2 3" id="KW-0479">Metal-binding</keyword>
<name>A0A6F8VA30_9PROT</name>
<dbReference type="GO" id="GO:0046872">
    <property type="term" value="F:metal ion binding"/>
    <property type="evidence" value="ECO:0007669"/>
    <property type="project" value="UniProtKB-KW"/>
</dbReference>
<evidence type="ECO:0000256" key="3">
    <source>
        <dbReference type="PIRSR" id="PIRSR607837-1"/>
    </source>
</evidence>
<evidence type="ECO:0000313" key="5">
    <source>
        <dbReference type="Proteomes" id="UP000502260"/>
    </source>
</evidence>
<feature type="binding site" evidence="3">
    <location>
        <position position="55"/>
    </location>
    <ligand>
        <name>a divalent metal cation</name>
        <dbReference type="ChEBI" id="CHEBI:60240"/>
    </ligand>
</feature>
<sequence length="179" mass="21200">MTTTMTTLKKHFVYQADYQHWANDTLFAALDVLDEDARQSHQGMIFENIHKTVNHILVATRNWMTRLKQDNQSVGREELFMADWKELKNVLRLEFREAQRWLEAQPEAFFDEQIGYFDTDNQPRQIWVRDALTHIMTHAAHLRGQVTSVAVRLGAPVPEMDYIFYKAEMEKNLEHLRAH</sequence>
<dbReference type="RefSeq" id="WP_173059888.1">
    <property type="nucleotide sequence ID" value="NZ_AP022853.1"/>
</dbReference>